<dbReference type="SUPFAM" id="SSF51735">
    <property type="entry name" value="NAD(P)-binding Rossmann-fold domains"/>
    <property type="match status" value="1"/>
</dbReference>
<proteinExistence type="inferred from homology"/>
<comment type="similarity">
    <text evidence="1">Belongs to the short-chain dehydrogenases/reductases (SDR) family.</text>
</comment>
<dbReference type="Pfam" id="PF00106">
    <property type="entry name" value="adh_short"/>
    <property type="match status" value="1"/>
</dbReference>
<reference evidence="3 4" key="1">
    <citation type="submission" date="2019-02" db="EMBL/GenBank/DDBJ databases">
        <authorList>
            <person name="Li S.-H."/>
        </authorList>
    </citation>
    <scope>NUCLEOTIDE SEQUENCE [LARGE SCALE GENOMIC DNA]</scope>
    <source>
        <strain evidence="3 4">IMCC14385</strain>
    </source>
</reference>
<dbReference type="Gene3D" id="3.40.50.720">
    <property type="entry name" value="NAD(P)-binding Rossmann-like Domain"/>
    <property type="match status" value="1"/>
</dbReference>
<gene>
    <name evidence="3" type="ORF">EY643_13310</name>
</gene>
<sequence length="287" mass="30285">MNQQQKTVALVTGASRGAGKGIAVALGAAGATVYVTGRSRREGDASLPGTVDATAAAVTAAGGEGIAVYCDHADDAQVEALFAQILAEQGYLNILVNNATALHDALVTPGPFWEKPLELTDIWGVGMRSHYVAAYFAAPLLLEAQRGLIVNTSSFGGRIYMHGPAYGAGKAAVDKMAHDMAYDFKPHGVAVMSIWMGLLLTERSQRVFAAEPEKYAELMATCETPEFTGRIIAALFEDPDLMTRSGQVWIGAELAASYGVTDSDGSQPPSHREFFGPPTTFGEAVVE</sequence>
<dbReference type="InterPro" id="IPR036291">
    <property type="entry name" value="NAD(P)-bd_dom_sf"/>
</dbReference>
<dbReference type="PRINTS" id="PR00080">
    <property type="entry name" value="SDRFAMILY"/>
</dbReference>
<dbReference type="AlphaFoldDB" id="A0A5P9NM20"/>
<dbReference type="PANTHER" id="PTHR44147:SF2">
    <property type="entry name" value="DEHYDROGENASE_REDUCTASE SDR FAMILY MEMBER 1"/>
    <property type="match status" value="1"/>
</dbReference>
<feature type="region of interest" description="Disordered" evidence="2">
    <location>
        <begin position="260"/>
        <end position="279"/>
    </location>
</feature>
<evidence type="ECO:0000256" key="1">
    <source>
        <dbReference type="RuleBase" id="RU000363"/>
    </source>
</evidence>
<name>A0A5P9NM20_9GAMM</name>
<organism evidence="3 4">
    <name type="scientific">Halioglobus maricola</name>
    <dbReference type="NCBI Taxonomy" id="2601894"/>
    <lineage>
        <taxon>Bacteria</taxon>
        <taxon>Pseudomonadati</taxon>
        <taxon>Pseudomonadota</taxon>
        <taxon>Gammaproteobacteria</taxon>
        <taxon>Cellvibrionales</taxon>
        <taxon>Halieaceae</taxon>
        <taxon>Halioglobus</taxon>
    </lineage>
</organism>
<dbReference type="InterPro" id="IPR002347">
    <property type="entry name" value="SDR_fam"/>
</dbReference>
<protein>
    <submittedName>
        <fullName evidence="3">SDR family NAD(P)-dependent oxidoreductase</fullName>
    </submittedName>
</protein>
<evidence type="ECO:0000313" key="4">
    <source>
        <dbReference type="Proteomes" id="UP000326287"/>
    </source>
</evidence>
<dbReference type="EMBL" id="CP036422">
    <property type="protein sequence ID" value="QFU76556.1"/>
    <property type="molecule type" value="Genomic_DNA"/>
</dbReference>
<dbReference type="KEGG" id="halc:EY643_13310"/>
<dbReference type="Proteomes" id="UP000326287">
    <property type="component" value="Chromosome"/>
</dbReference>
<dbReference type="RefSeq" id="WP_153239698.1">
    <property type="nucleotide sequence ID" value="NZ_CP036422.1"/>
</dbReference>
<dbReference type="PANTHER" id="PTHR44147">
    <property type="entry name" value="DEHYDROGENASE/REDUCTASE SDR FAMILY MEMBER 1"/>
    <property type="match status" value="1"/>
</dbReference>
<dbReference type="PRINTS" id="PR00081">
    <property type="entry name" value="GDHRDH"/>
</dbReference>
<keyword evidence="4" id="KW-1185">Reference proteome</keyword>
<evidence type="ECO:0000313" key="3">
    <source>
        <dbReference type="EMBL" id="QFU76556.1"/>
    </source>
</evidence>
<evidence type="ECO:0000256" key="2">
    <source>
        <dbReference type="SAM" id="MobiDB-lite"/>
    </source>
</evidence>
<dbReference type="OrthoDB" id="63584at2"/>
<accession>A0A5P9NM20</accession>